<dbReference type="GO" id="GO:0005829">
    <property type="term" value="C:cytosol"/>
    <property type="evidence" value="ECO:0007669"/>
    <property type="project" value="TreeGrafter"/>
</dbReference>
<proteinExistence type="inferred from homology"/>
<dbReference type="GO" id="GO:0046872">
    <property type="term" value="F:metal ion binding"/>
    <property type="evidence" value="ECO:0007669"/>
    <property type="project" value="UniProtKB-KW"/>
</dbReference>
<evidence type="ECO:0000313" key="8">
    <source>
        <dbReference type="EMBL" id="SDP64507.1"/>
    </source>
</evidence>
<evidence type="ECO:0000259" key="6">
    <source>
        <dbReference type="Pfam" id="PF00920"/>
    </source>
</evidence>
<dbReference type="AlphaFoldDB" id="A0A1H0UE42"/>
<dbReference type="Pfam" id="PF24877">
    <property type="entry name" value="ILV_EDD_C"/>
    <property type="match status" value="1"/>
</dbReference>
<organism evidence="8 9">
    <name type="scientific">Desulforhopalus singaporensis</name>
    <dbReference type="NCBI Taxonomy" id="91360"/>
    <lineage>
        <taxon>Bacteria</taxon>
        <taxon>Pseudomonadati</taxon>
        <taxon>Thermodesulfobacteriota</taxon>
        <taxon>Desulfobulbia</taxon>
        <taxon>Desulfobulbales</taxon>
        <taxon>Desulfocapsaceae</taxon>
        <taxon>Desulforhopalus</taxon>
    </lineage>
</organism>
<dbReference type="InterPro" id="IPR037237">
    <property type="entry name" value="IlvD/EDD_N"/>
</dbReference>
<evidence type="ECO:0000259" key="7">
    <source>
        <dbReference type="Pfam" id="PF24877"/>
    </source>
</evidence>
<keyword evidence="5" id="KW-0456">Lyase</keyword>
<dbReference type="PROSITE" id="PS00887">
    <property type="entry name" value="ILVD_EDD_2"/>
    <property type="match status" value="1"/>
</dbReference>
<keyword evidence="3" id="KW-0408">Iron</keyword>
<protein>
    <submittedName>
        <fullName evidence="8">Dihydroxy-acid dehydratase</fullName>
    </submittedName>
</protein>
<comment type="similarity">
    <text evidence="1">Belongs to the IlvD/Edd family.</text>
</comment>
<dbReference type="SUPFAM" id="SSF52016">
    <property type="entry name" value="LeuD/IlvD-like"/>
    <property type="match status" value="1"/>
</dbReference>
<dbReference type="InterPro" id="IPR020558">
    <property type="entry name" value="DiOHA_6PGluconate_deHydtase_CS"/>
</dbReference>
<dbReference type="STRING" id="91360.SAMN05660330_03510"/>
<dbReference type="PROSITE" id="PS00886">
    <property type="entry name" value="ILVD_EDD_1"/>
    <property type="match status" value="1"/>
</dbReference>
<dbReference type="InterPro" id="IPR042096">
    <property type="entry name" value="Dihydro-acid_dehy_C"/>
</dbReference>
<dbReference type="Pfam" id="PF00920">
    <property type="entry name" value="ILVD_EDD_N"/>
    <property type="match status" value="1"/>
</dbReference>
<dbReference type="EMBL" id="FNJI01000031">
    <property type="protein sequence ID" value="SDP64507.1"/>
    <property type="molecule type" value="Genomic_DNA"/>
</dbReference>
<dbReference type="InterPro" id="IPR056740">
    <property type="entry name" value="ILV_EDD_C"/>
</dbReference>
<reference evidence="8 9" key="1">
    <citation type="submission" date="2016-10" db="EMBL/GenBank/DDBJ databases">
        <authorList>
            <person name="de Groot N.N."/>
        </authorList>
    </citation>
    <scope>NUCLEOTIDE SEQUENCE [LARGE SCALE GENOMIC DNA]</scope>
    <source>
        <strain evidence="8 9">DSM 12130</strain>
    </source>
</reference>
<dbReference type="OrthoDB" id="9807077at2"/>
<evidence type="ECO:0000256" key="3">
    <source>
        <dbReference type="ARBA" id="ARBA00023004"/>
    </source>
</evidence>
<evidence type="ECO:0000256" key="2">
    <source>
        <dbReference type="ARBA" id="ARBA00022723"/>
    </source>
</evidence>
<keyword evidence="2" id="KW-0479">Metal-binding</keyword>
<evidence type="ECO:0000256" key="1">
    <source>
        <dbReference type="ARBA" id="ARBA00006486"/>
    </source>
</evidence>
<feature type="domain" description="Dihydroxy-acid/6-phosphogluconate dehydratase N-terminal" evidence="6">
    <location>
        <begin position="30"/>
        <end position="342"/>
    </location>
</feature>
<dbReference type="SUPFAM" id="SSF143975">
    <property type="entry name" value="IlvD/EDD N-terminal domain-like"/>
    <property type="match status" value="1"/>
</dbReference>
<dbReference type="RefSeq" id="WP_092225186.1">
    <property type="nucleotide sequence ID" value="NZ_FNJI01000031.1"/>
</dbReference>
<dbReference type="PANTHER" id="PTHR43661:SF3">
    <property type="entry name" value="D-XYLONATE DEHYDRATASE YAGF-RELATED"/>
    <property type="match status" value="1"/>
</dbReference>
<dbReference type="InterPro" id="IPR000581">
    <property type="entry name" value="ILV_EDD_N"/>
</dbReference>
<dbReference type="FunFam" id="3.50.30.80:FF:000001">
    <property type="entry name" value="Dihydroxy-acid dehydratase"/>
    <property type="match status" value="1"/>
</dbReference>
<dbReference type="Proteomes" id="UP000199073">
    <property type="component" value="Unassembled WGS sequence"/>
</dbReference>
<keyword evidence="4" id="KW-0411">Iron-sulfur</keyword>
<evidence type="ECO:0000256" key="4">
    <source>
        <dbReference type="ARBA" id="ARBA00023014"/>
    </source>
</evidence>
<dbReference type="Gene3D" id="3.50.30.80">
    <property type="entry name" value="IlvD/EDD C-terminal domain-like"/>
    <property type="match status" value="1"/>
</dbReference>
<name>A0A1H0UE42_9BACT</name>
<accession>A0A1H0UE42</accession>
<dbReference type="GO" id="GO:0051536">
    <property type="term" value="F:iron-sulfur cluster binding"/>
    <property type="evidence" value="ECO:0007669"/>
    <property type="project" value="UniProtKB-KW"/>
</dbReference>
<evidence type="ECO:0000313" key="9">
    <source>
        <dbReference type="Proteomes" id="UP000199073"/>
    </source>
</evidence>
<evidence type="ECO:0000256" key="5">
    <source>
        <dbReference type="ARBA" id="ARBA00023239"/>
    </source>
</evidence>
<dbReference type="PANTHER" id="PTHR43661">
    <property type="entry name" value="D-XYLONATE DEHYDRATASE"/>
    <property type="match status" value="1"/>
</dbReference>
<feature type="domain" description="Dihydroxy-acid/6-phosphogluconate dehydratase C-terminal" evidence="7">
    <location>
        <begin position="368"/>
        <end position="568"/>
    </location>
</feature>
<gene>
    <name evidence="8" type="ORF">SAMN05660330_03510</name>
</gene>
<keyword evidence="9" id="KW-1185">Reference proteome</keyword>
<dbReference type="GO" id="GO:0016836">
    <property type="term" value="F:hydro-lyase activity"/>
    <property type="evidence" value="ECO:0007669"/>
    <property type="project" value="TreeGrafter"/>
</dbReference>
<sequence>MLRSQHTRIVNPEADPLLLGTGWTPDDLSKPHVLLESAYGDSHPGSRHLNQLVEESRIGVYKSGGKPAVYTVTDICDGVACGHDGMNYSLVSRDLIAAIVEIHCRSLPYDALITFSSCDKSSPAHLMAIASLDIPAIHFCGGSMMPGPDFITAVKCYETRELVQQGTMSEEEQLFFQASACPSSGACQYMGTAATMQIMAEALGLSLPGNALMPAWSNFIRQYADNAGSQVLNLLKSGITPGKILTRESFENAIMIHAAVSGSTNALLHIPAIADQAGIDISPDDFDCIHRKIPVLCSMQLSGKWPTQLLWFAGGVPGVMRALKDHLHLEALTVTGKTVGENLEELESRGFFAQNALWLKNYKVRPEEVIQPLKTPYKKDGGLAVLKGNLAPGGSVVKHASVVVEMHEHEGPARPFDSEEDAIAAIEKGDINAGDVIVIRYEGPKGSGMPEMFKTTETLHTKEALRSTVSLVTDGRFSGASRGPAIGHVTPEAAVGGPIALVEENDLIRISVANRSLDIVGIRGVAKTTEEIQLILNERSKKLKKFTNSKTGPLGLFTRLASETSRGASILRGRNV</sequence>